<keyword evidence="8" id="KW-0904">Protein phosphatase</keyword>
<dbReference type="FunFam" id="3.90.190.10:FF:000049">
    <property type="entry name" value="Dual specificity protein phosphatase 14"/>
    <property type="match status" value="1"/>
</dbReference>
<dbReference type="eggNOG" id="KOG1718">
    <property type="taxonomic scope" value="Eukaryota"/>
</dbReference>
<dbReference type="GO" id="GO:0004725">
    <property type="term" value="F:protein tyrosine phosphatase activity"/>
    <property type="evidence" value="ECO:0007669"/>
    <property type="project" value="TreeGrafter"/>
</dbReference>
<dbReference type="SMART" id="SM00195">
    <property type="entry name" value="DSPc"/>
    <property type="match status" value="1"/>
</dbReference>
<evidence type="ECO:0000256" key="14">
    <source>
        <dbReference type="SAM" id="MobiDB-lite"/>
    </source>
</evidence>
<dbReference type="PANTHER" id="PTHR46495:SF1">
    <property type="entry name" value="DUAL SPECIFICITY PHOSPHATASE 21"/>
    <property type="match status" value="1"/>
</dbReference>
<comment type="similarity">
    <text evidence="4">Belongs to the protein-tyrosine phosphatase family. Non-receptor class dual specificity subfamily.</text>
</comment>
<evidence type="ECO:0000256" key="5">
    <source>
        <dbReference type="ARBA" id="ARBA00022490"/>
    </source>
</evidence>
<dbReference type="Gene3D" id="3.90.190.10">
    <property type="entry name" value="Protein tyrosine phosphatase superfamily"/>
    <property type="match status" value="1"/>
</dbReference>
<evidence type="ECO:0000256" key="2">
    <source>
        <dbReference type="ARBA" id="ARBA00004496"/>
    </source>
</evidence>
<evidence type="ECO:0000256" key="6">
    <source>
        <dbReference type="ARBA" id="ARBA00022792"/>
    </source>
</evidence>
<dbReference type="KEGG" id="myb:102263486"/>
<evidence type="ECO:0000256" key="3">
    <source>
        <dbReference type="ARBA" id="ARBA00004637"/>
    </source>
</evidence>
<dbReference type="EMBL" id="KE164601">
    <property type="protein sequence ID" value="EPQ19110.1"/>
    <property type="molecule type" value="Genomic_DNA"/>
</dbReference>
<dbReference type="PRINTS" id="PR01908">
    <property type="entry name" value="ADSPHPHTASE"/>
</dbReference>
<sequence length="211" mass="23738">MSTPPPSPPPPPRPPRPPRPPPPPPRRLLLAKALPQPLRSRGLSQLTSTLYIGNAKAANNRHLLSSNRITAVISMSAEIFSTFIEDILYLKVPVTDSPSTRIGDFFDIIADYIHSVELRQGRTLVHCHAGISRSATVCIAFLMKYRSLSLLEAHTWTKACRPIIRPNMGFWEQLIQYEFKLFAKNTVRMIDSPVGKIPDVYQKELRLTSSM</sequence>
<feature type="region of interest" description="Disordered" evidence="14">
    <location>
        <begin position="1"/>
        <end position="25"/>
    </location>
</feature>
<proteinExistence type="inferred from homology"/>
<reference evidence="17 18" key="1">
    <citation type="journal article" date="2013" name="Nat. Commun.">
        <title>Genome analysis reveals insights into physiology and longevity of the Brandt's bat Myotis brandtii.</title>
        <authorList>
            <person name="Seim I."/>
            <person name="Fang X."/>
            <person name="Xiong Z."/>
            <person name="Lobanov A.V."/>
            <person name="Huang Z."/>
            <person name="Ma S."/>
            <person name="Feng Y."/>
            <person name="Turanov A.A."/>
            <person name="Zhu Y."/>
            <person name="Lenz T.L."/>
            <person name="Gerashchenko M.V."/>
            <person name="Fan D."/>
            <person name="Hee Yim S."/>
            <person name="Yao X."/>
            <person name="Jordan D."/>
            <person name="Xiong Y."/>
            <person name="Ma Y."/>
            <person name="Lyapunov A.N."/>
            <person name="Chen G."/>
            <person name="Kulakova O.I."/>
            <person name="Sun Y."/>
            <person name="Lee S.G."/>
            <person name="Bronson R.T."/>
            <person name="Moskalev A.A."/>
            <person name="Sunyaev S.R."/>
            <person name="Zhang G."/>
            <person name="Krogh A."/>
            <person name="Wang J."/>
            <person name="Gladyshev V.N."/>
        </authorList>
    </citation>
    <scope>NUCLEOTIDE SEQUENCE [LARGE SCALE GENOMIC DNA]</scope>
</reference>
<comment type="catalytic activity">
    <reaction evidence="13">
        <text>O-phospho-L-threonyl-[protein] + H2O = L-threonyl-[protein] + phosphate</text>
        <dbReference type="Rhea" id="RHEA:47004"/>
        <dbReference type="Rhea" id="RHEA-COMP:11060"/>
        <dbReference type="Rhea" id="RHEA-COMP:11605"/>
        <dbReference type="ChEBI" id="CHEBI:15377"/>
        <dbReference type="ChEBI" id="CHEBI:30013"/>
        <dbReference type="ChEBI" id="CHEBI:43474"/>
        <dbReference type="ChEBI" id="CHEBI:61977"/>
        <dbReference type="EC" id="3.1.3.16"/>
    </reaction>
</comment>
<name>S7NQY5_MYOBR</name>
<evidence type="ECO:0000256" key="11">
    <source>
        <dbReference type="ARBA" id="ARBA00023242"/>
    </source>
</evidence>
<dbReference type="GO" id="GO:0005634">
    <property type="term" value="C:nucleus"/>
    <property type="evidence" value="ECO:0007669"/>
    <property type="project" value="UniProtKB-SubCell"/>
</dbReference>
<dbReference type="GO" id="GO:0017017">
    <property type="term" value="F:MAP kinase tyrosine/serine/threonine phosphatase activity"/>
    <property type="evidence" value="ECO:0007669"/>
    <property type="project" value="InterPro"/>
</dbReference>
<dbReference type="PROSITE" id="PS50054">
    <property type="entry name" value="TYR_PHOSPHATASE_DUAL"/>
    <property type="match status" value="1"/>
</dbReference>
<keyword evidence="18" id="KW-1185">Reference proteome</keyword>
<feature type="domain" description="Tyrosine specific protein phosphatases" evidence="16">
    <location>
        <begin position="103"/>
        <end position="162"/>
    </location>
</feature>
<dbReference type="SUPFAM" id="SSF52799">
    <property type="entry name" value="(Phosphotyrosine protein) phosphatases II"/>
    <property type="match status" value="1"/>
</dbReference>
<evidence type="ECO:0000256" key="7">
    <source>
        <dbReference type="ARBA" id="ARBA00022801"/>
    </source>
</evidence>
<comment type="catalytic activity">
    <reaction evidence="12">
        <text>O-phospho-L-seryl-[protein] + H2O = L-seryl-[protein] + phosphate</text>
        <dbReference type="Rhea" id="RHEA:20629"/>
        <dbReference type="Rhea" id="RHEA-COMP:9863"/>
        <dbReference type="Rhea" id="RHEA-COMP:11604"/>
        <dbReference type="ChEBI" id="CHEBI:15377"/>
        <dbReference type="ChEBI" id="CHEBI:29999"/>
        <dbReference type="ChEBI" id="CHEBI:43474"/>
        <dbReference type="ChEBI" id="CHEBI:83421"/>
        <dbReference type="EC" id="3.1.3.16"/>
    </reaction>
</comment>
<dbReference type="InterPro" id="IPR000387">
    <property type="entry name" value="Tyr_Pase_dom"/>
</dbReference>
<evidence type="ECO:0000256" key="13">
    <source>
        <dbReference type="ARBA" id="ARBA00048336"/>
    </source>
</evidence>
<protein>
    <submittedName>
        <fullName evidence="17">Dual specificity protein phosphatase 18</fullName>
    </submittedName>
</protein>
<keyword evidence="6" id="KW-0999">Mitochondrion inner membrane</keyword>
<evidence type="ECO:0000256" key="8">
    <source>
        <dbReference type="ARBA" id="ARBA00022912"/>
    </source>
</evidence>
<dbReference type="AlphaFoldDB" id="S7NQY5"/>
<feature type="domain" description="Tyrosine-protein phosphatase" evidence="15">
    <location>
        <begin position="42"/>
        <end position="183"/>
    </location>
</feature>
<evidence type="ECO:0000256" key="10">
    <source>
        <dbReference type="ARBA" id="ARBA00023136"/>
    </source>
</evidence>
<dbReference type="GO" id="GO:0004722">
    <property type="term" value="F:protein serine/threonine phosphatase activity"/>
    <property type="evidence" value="ECO:0007669"/>
    <property type="project" value="UniProtKB-EC"/>
</dbReference>
<gene>
    <name evidence="17" type="ORF">D623_10008320</name>
</gene>
<keyword evidence="10" id="KW-0472">Membrane</keyword>
<dbReference type="GO" id="GO:0005743">
    <property type="term" value="C:mitochondrial inner membrane"/>
    <property type="evidence" value="ECO:0007669"/>
    <property type="project" value="UniProtKB-SubCell"/>
</dbReference>
<keyword evidence="5" id="KW-0963">Cytoplasm</keyword>
<evidence type="ECO:0000256" key="1">
    <source>
        <dbReference type="ARBA" id="ARBA00004123"/>
    </source>
</evidence>
<comment type="subcellular location">
    <subcellularLocation>
        <location evidence="2">Cytoplasm</location>
    </subcellularLocation>
    <subcellularLocation>
        <location evidence="3">Mitochondrion inner membrane</location>
        <topology evidence="3">Peripheral membrane protein</topology>
    </subcellularLocation>
    <subcellularLocation>
        <location evidence="1">Nucleus</location>
    </subcellularLocation>
</comment>
<dbReference type="PRINTS" id="PR01910">
    <property type="entry name" value="ADSPHPHTASEB"/>
</dbReference>
<dbReference type="InterPro" id="IPR020422">
    <property type="entry name" value="TYR_PHOSPHATASE_DUAL_dom"/>
</dbReference>
<dbReference type="InterPro" id="IPR020420">
    <property type="entry name" value="Atypical_DUSP_subfamB"/>
</dbReference>
<dbReference type="InterPro" id="IPR000340">
    <property type="entry name" value="Dual-sp_phosphatase_cat-dom"/>
</dbReference>
<dbReference type="PANTHER" id="PTHR46495">
    <property type="entry name" value="DUAL SPECIFICITY PROTEIN PHOSPHATASE 21"/>
    <property type="match status" value="1"/>
</dbReference>
<keyword evidence="11" id="KW-0539">Nucleus</keyword>
<evidence type="ECO:0000256" key="9">
    <source>
        <dbReference type="ARBA" id="ARBA00023128"/>
    </source>
</evidence>
<keyword evidence="9" id="KW-0496">Mitochondrion</keyword>
<organism evidence="17 18">
    <name type="scientific">Myotis brandtii</name>
    <name type="common">Brandt's bat</name>
    <dbReference type="NCBI Taxonomy" id="109478"/>
    <lineage>
        <taxon>Eukaryota</taxon>
        <taxon>Metazoa</taxon>
        <taxon>Chordata</taxon>
        <taxon>Craniata</taxon>
        <taxon>Vertebrata</taxon>
        <taxon>Euteleostomi</taxon>
        <taxon>Mammalia</taxon>
        <taxon>Eutheria</taxon>
        <taxon>Laurasiatheria</taxon>
        <taxon>Chiroptera</taxon>
        <taxon>Yangochiroptera</taxon>
        <taxon>Vespertilionidae</taxon>
        <taxon>Myotis</taxon>
    </lineage>
</organism>
<accession>S7NQY5</accession>
<evidence type="ECO:0000259" key="16">
    <source>
        <dbReference type="PROSITE" id="PS50056"/>
    </source>
</evidence>
<dbReference type="Proteomes" id="UP000052978">
    <property type="component" value="Unassembled WGS sequence"/>
</dbReference>
<keyword evidence="7" id="KW-0378">Hydrolase</keyword>
<evidence type="ECO:0000259" key="15">
    <source>
        <dbReference type="PROSITE" id="PS50054"/>
    </source>
</evidence>
<evidence type="ECO:0000256" key="4">
    <source>
        <dbReference type="ARBA" id="ARBA00008601"/>
    </source>
</evidence>
<dbReference type="OrthoDB" id="285418at2759"/>
<dbReference type="PROSITE" id="PS50056">
    <property type="entry name" value="TYR_PHOSPHATASE_2"/>
    <property type="match status" value="1"/>
</dbReference>
<dbReference type="PROSITE" id="PS00383">
    <property type="entry name" value="TYR_PHOSPHATASE_1"/>
    <property type="match status" value="1"/>
</dbReference>
<evidence type="ECO:0000313" key="17">
    <source>
        <dbReference type="EMBL" id="EPQ19110.1"/>
    </source>
</evidence>
<dbReference type="InterPro" id="IPR029021">
    <property type="entry name" value="Prot-tyrosine_phosphatase-like"/>
</dbReference>
<dbReference type="Pfam" id="PF00782">
    <property type="entry name" value="DSPc"/>
    <property type="match status" value="1"/>
</dbReference>
<dbReference type="InterPro" id="IPR016130">
    <property type="entry name" value="Tyr_Pase_AS"/>
</dbReference>
<evidence type="ECO:0000256" key="12">
    <source>
        <dbReference type="ARBA" id="ARBA00047761"/>
    </source>
</evidence>
<evidence type="ECO:0000313" key="18">
    <source>
        <dbReference type="Proteomes" id="UP000052978"/>
    </source>
</evidence>